<accession>A0AAD4W9B8</accession>
<evidence type="ECO:0000313" key="3">
    <source>
        <dbReference type="Proteomes" id="UP001054821"/>
    </source>
</evidence>
<reference evidence="2 3" key="1">
    <citation type="journal article" date="2022" name="G3 (Bethesda)">
        <title>Whole-genome sequence and methylome profiling of the almond [Prunus dulcis (Mill.) D.A. Webb] cultivar 'Nonpareil'.</title>
        <authorList>
            <person name="D'Amico-Willman K.M."/>
            <person name="Ouma W.Z."/>
            <person name="Meulia T."/>
            <person name="Sideli G.M."/>
            <person name="Gradziel T.M."/>
            <person name="Fresnedo-Ramirez J."/>
        </authorList>
    </citation>
    <scope>NUCLEOTIDE SEQUENCE [LARGE SCALE GENOMIC DNA]</scope>
    <source>
        <strain evidence="2">Clone GOH B32 T37-40</strain>
    </source>
</reference>
<dbReference type="PANTHER" id="PTHR33054">
    <property type="entry name" value="CCHC-TYPE DOMAIN-CONTAINING PROTEIN"/>
    <property type="match status" value="1"/>
</dbReference>
<organism evidence="2 3">
    <name type="scientific">Prunus dulcis</name>
    <name type="common">Almond</name>
    <name type="synonym">Amygdalus dulcis</name>
    <dbReference type="NCBI Taxonomy" id="3755"/>
    <lineage>
        <taxon>Eukaryota</taxon>
        <taxon>Viridiplantae</taxon>
        <taxon>Streptophyta</taxon>
        <taxon>Embryophyta</taxon>
        <taxon>Tracheophyta</taxon>
        <taxon>Spermatophyta</taxon>
        <taxon>Magnoliopsida</taxon>
        <taxon>eudicotyledons</taxon>
        <taxon>Gunneridae</taxon>
        <taxon>Pentapetalae</taxon>
        <taxon>rosids</taxon>
        <taxon>fabids</taxon>
        <taxon>Rosales</taxon>
        <taxon>Rosaceae</taxon>
        <taxon>Amygdaloideae</taxon>
        <taxon>Amygdaleae</taxon>
        <taxon>Prunus</taxon>
    </lineage>
</organism>
<feature type="domain" description="DUF7746" evidence="1">
    <location>
        <begin position="1"/>
        <end position="51"/>
    </location>
</feature>
<keyword evidence="3" id="KW-1185">Reference proteome</keyword>
<dbReference type="AlphaFoldDB" id="A0AAD4W9B8"/>
<evidence type="ECO:0000259" key="1">
    <source>
        <dbReference type="Pfam" id="PF24925"/>
    </source>
</evidence>
<dbReference type="Proteomes" id="UP001054821">
    <property type="component" value="Chromosome 3"/>
</dbReference>
<name>A0AAD4W9B8_PRUDU</name>
<evidence type="ECO:0000313" key="2">
    <source>
        <dbReference type="EMBL" id="KAI5338788.1"/>
    </source>
</evidence>
<protein>
    <recommendedName>
        <fullName evidence="1">DUF7746 domain-containing protein</fullName>
    </recommendedName>
</protein>
<comment type="caution">
    <text evidence="2">The sequence shown here is derived from an EMBL/GenBank/DDBJ whole genome shotgun (WGS) entry which is preliminary data.</text>
</comment>
<dbReference type="Pfam" id="PF24925">
    <property type="entry name" value="DUF7746"/>
    <property type="match status" value="1"/>
</dbReference>
<gene>
    <name evidence="2" type="ORF">L3X38_018060</name>
</gene>
<dbReference type="InterPro" id="IPR056648">
    <property type="entry name" value="DUF7746"/>
</dbReference>
<sequence length="139" mass="15521">MVANSYATNHQLKQSEIVSLLQTGFTGTLRFWWDKHLTEDAKLRIIHAYKTNDEGYPIFDECIGRSIEDGVNVLLYTIIEHFIGICASLLSATLKKRLICIQIKGILTVGHRILTVRGIVGPSLLGLLTKWKLTGLLTG</sequence>
<dbReference type="PANTHER" id="PTHR33054:SF9">
    <property type="entry name" value="CCHC-TYPE DOMAIN-CONTAINING PROTEIN"/>
    <property type="match status" value="1"/>
</dbReference>
<dbReference type="EMBL" id="JAJFAZ020000003">
    <property type="protein sequence ID" value="KAI5338788.1"/>
    <property type="molecule type" value="Genomic_DNA"/>
</dbReference>
<proteinExistence type="predicted"/>